<dbReference type="AlphaFoldDB" id="A0A0D0BN51"/>
<reference evidence="3 4" key="1">
    <citation type="submission" date="2014-04" db="EMBL/GenBank/DDBJ databases">
        <title>Evolutionary Origins and Diversification of the Mycorrhizal Mutualists.</title>
        <authorList>
            <consortium name="DOE Joint Genome Institute"/>
            <consortium name="Mycorrhizal Genomics Consortium"/>
            <person name="Kohler A."/>
            <person name="Kuo A."/>
            <person name="Nagy L.G."/>
            <person name="Floudas D."/>
            <person name="Copeland A."/>
            <person name="Barry K.W."/>
            <person name="Cichocki N."/>
            <person name="Veneault-Fourrey C."/>
            <person name="LaButti K."/>
            <person name="Lindquist E.A."/>
            <person name="Lipzen A."/>
            <person name="Lundell T."/>
            <person name="Morin E."/>
            <person name="Murat C."/>
            <person name="Riley R."/>
            <person name="Ohm R."/>
            <person name="Sun H."/>
            <person name="Tunlid A."/>
            <person name="Henrissat B."/>
            <person name="Grigoriev I.V."/>
            <person name="Hibbett D.S."/>
            <person name="Martin F."/>
        </authorList>
    </citation>
    <scope>NUCLEOTIDE SEQUENCE [LARGE SCALE GENOMIC DNA]</scope>
    <source>
        <strain evidence="3 4">FD-317 M1</strain>
    </source>
</reference>
<sequence>MFFFPLHSRLQLSLLAFFPVSSMNSRKYHPYGHALHRRRREEALNELRLSETIAEEEQEEEQEEQKADHEDDCERTNDTILATDARRPYLFAYS</sequence>
<keyword evidence="2" id="KW-0732">Signal</keyword>
<protein>
    <submittedName>
        <fullName evidence="3">Uncharacterized protein</fullName>
    </submittedName>
</protein>
<keyword evidence="4" id="KW-1185">Reference proteome</keyword>
<dbReference type="HOGENOM" id="CLU_2386393_0_0_1"/>
<name>A0A0D0BN51_9AGAR</name>
<feature type="compositionally biased region" description="Basic and acidic residues" evidence="1">
    <location>
        <begin position="64"/>
        <end position="77"/>
    </location>
</feature>
<evidence type="ECO:0000256" key="2">
    <source>
        <dbReference type="SAM" id="SignalP"/>
    </source>
</evidence>
<evidence type="ECO:0000313" key="4">
    <source>
        <dbReference type="Proteomes" id="UP000053593"/>
    </source>
</evidence>
<dbReference type="EMBL" id="KN834798">
    <property type="protein sequence ID" value="KIK56396.1"/>
    <property type="molecule type" value="Genomic_DNA"/>
</dbReference>
<dbReference type="Proteomes" id="UP000053593">
    <property type="component" value="Unassembled WGS sequence"/>
</dbReference>
<organism evidence="3 4">
    <name type="scientific">Collybiopsis luxurians FD-317 M1</name>
    <dbReference type="NCBI Taxonomy" id="944289"/>
    <lineage>
        <taxon>Eukaryota</taxon>
        <taxon>Fungi</taxon>
        <taxon>Dikarya</taxon>
        <taxon>Basidiomycota</taxon>
        <taxon>Agaricomycotina</taxon>
        <taxon>Agaricomycetes</taxon>
        <taxon>Agaricomycetidae</taxon>
        <taxon>Agaricales</taxon>
        <taxon>Marasmiineae</taxon>
        <taxon>Omphalotaceae</taxon>
        <taxon>Collybiopsis</taxon>
        <taxon>Collybiopsis luxurians</taxon>
    </lineage>
</organism>
<accession>A0A0D0BN51</accession>
<feature type="region of interest" description="Disordered" evidence="1">
    <location>
        <begin position="51"/>
        <end position="79"/>
    </location>
</feature>
<proteinExistence type="predicted"/>
<evidence type="ECO:0000256" key="1">
    <source>
        <dbReference type="SAM" id="MobiDB-lite"/>
    </source>
</evidence>
<evidence type="ECO:0000313" key="3">
    <source>
        <dbReference type="EMBL" id="KIK56396.1"/>
    </source>
</evidence>
<gene>
    <name evidence="3" type="ORF">GYMLUDRAFT_819122</name>
</gene>
<feature type="chain" id="PRO_5002207843" evidence="2">
    <location>
        <begin position="23"/>
        <end position="94"/>
    </location>
</feature>
<feature type="compositionally biased region" description="Acidic residues" evidence="1">
    <location>
        <begin position="53"/>
        <end position="63"/>
    </location>
</feature>
<feature type="signal peptide" evidence="2">
    <location>
        <begin position="1"/>
        <end position="22"/>
    </location>
</feature>